<feature type="domain" description="ABM" evidence="1">
    <location>
        <begin position="2"/>
        <end position="90"/>
    </location>
</feature>
<dbReference type="AlphaFoldDB" id="A0A0E3ZHP3"/>
<organism evidence="2 3">
    <name type="scientific">Pontibacter korlensis</name>
    <dbReference type="NCBI Taxonomy" id="400092"/>
    <lineage>
        <taxon>Bacteria</taxon>
        <taxon>Pseudomonadati</taxon>
        <taxon>Bacteroidota</taxon>
        <taxon>Cytophagia</taxon>
        <taxon>Cytophagales</taxon>
        <taxon>Hymenobacteraceae</taxon>
        <taxon>Pontibacter</taxon>
    </lineage>
</organism>
<dbReference type="InterPro" id="IPR007138">
    <property type="entry name" value="ABM_dom"/>
</dbReference>
<dbReference type="PATRIC" id="fig|400092.3.peg.4313"/>
<evidence type="ECO:0000313" key="3">
    <source>
        <dbReference type="Proteomes" id="UP000033109"/>
    </source>
</evidence>
<sequence length="98" mass="11398">MFIAVSTFTIANDMAPEVREAFINRPHFVDSAQGFVKLQVLIPQDNPDQIYLMTYWEDEDSYKTWYKNHMKESHAGIPKGLKLVPNSTKIRFFDLVSD</sequence>
<dbReference type="EMBL" id="CP009621">
    <property type="protein sequence ID" value="AKD04915.1"/>
    <property type="molecule type" value="Genomic_DNA"/>
</dbReference>
<dbReference type="PROSITE" id="PS51725">
    <property type="entry name" value="ABM"/>
    <property type="match status" value="1"/>
</dbReference>
<dbReference type="KEGG" id="pko:PKOR_19705"/>
<dbReference type="Pfam" id="PF03992">
    <property type="entry name" value="ABM"/>
    <property type="match status" value="1"/>
</dbReference>
<proteinExistence type="predicted"/>
<protein>
    <submittedName>
        <fullName evidence="2">Polysaccharide biosynthesis rotein</fullName>
    </submittedName>
</protein>
<dbReference type="RefSeq" id="WP_046312960.1">
    <property type="nucleotide sequence ID" value="NZ_CBCSCY010000061.1"/>
</dbReference>
<dbReference type="Proteomes" id="UP000033109">
    <property type="component" value="Chromosome"/>
</dbReference>
<dbReference type="Gene3D" id="3.30.70.100">
    <property type="match status" value="1"/>
</dbReference>
<dbReference type="OrthoDB" id="9798115at2"/>
<gene>
    <name evidence="2" type="ORF">PKOR_19705</name>
</gene>
<evidence type="ECO:0000313" key="2">
    <source>
        <dbReference type="EMBL" id="AKD04915.1"/>
    </source>
</evidence>
<dbReference type="SUPFAM" id="SSF54909">
    <property type="entry name" value="Dimeric alpha+beta barrel"/>
    <property type="match status" value="1"/>
</dbReference>
<keyword evidence="3" id="KW-1185">Reference proteome</keyword>
<dbReference type="STRING" id="400092.PKOR_19705"/>
<reference evidence="2 3" key="1">
    <citation type="journal article" date="2015" name="Sci. Rep.">
        <title>Unraveling adaptation of Pontibacter korlensis to radiation and infertility in desert through complete genome and comparative transcriptomic analysis.</title>
        <authorList>
            <person name="Dai J."/>
            <person name="Dai W."/>
            <person name="Qiu C."/>
            <person name="Yang Z."/>
            <person name="Zhang Y."/>
            <person name="Zhou M."/>
            <person name="Zhang L."/>
            <person name="Fang C."/>
            <person name="Gao Q."/>
            <person name="Yang Q."/>
            <person name="Li X."/>
            <person name="Wang Z."/>
            <person name="Wang Z."/>
            <person name="Jia Z."/>
            <person name="Chen X."/>
        </authorList>
    </citation>
    <scope>NUCLEOTIDE SEQUENCE [LARGE SCALE GENOMIC DNA]</scope>
    <source>
        <strain evidence="2 3">X14-1T</strain>
    </source>
</reference>
<dbReference type="InterPro" id="IPR011008">
    <property type="entry name" value="Dimeric_a/b-barrel"/>
</dbReference>
<name>A0A0E3ZHP3_9BACT</name>
<evidence type="ECO:0000259" key="1">
    <source>
        <dbReference type="PROSITE" id="PS51725"/>
    </source>
</evidence>
<dbReference type="HOGENOM" id="CLU_141544_1_1_10"/>
<accession>A0A0E3ZHP3</accession>